<comment type="caution">
    <text evidence="10">The sequence shown here is derived from an EMBL/GenBank/DDBJ whole genome shotgun (WGS) entry which is preliminary data.</text>
</comment>
<keyword evidence="4 8" id="KW-0175">Coiled coil</keyword>
<proteinExistence type="inferred from homology"/>
<comment type="similarity">
    <text evidence="8">Belongs to the EzrA family.</text>
</comment>
<evidence type="ECO:0000313" key="10">
    <source>
        <dbReference type="EMBL" id="MDQ0176832.1"/>
    </source>
</evidence>
<keyword evidence="8" id="KW-1003">Cell membrane</keyword>
<keyword evidence="1 8" id="KW-0132">Cell division</keyword>
<evidence type="ECO:0000256" key="4">
    <source>
        <dbReference type="ARBA" id="ARBA00023054"/>
    </source>
</evidence>
<feature type="topological domain" description="Extracellular" evidence="8">
    <location>
        <begin position="1"/>
        <end position="2"/>
    </location>
</feature>
<keyword evidence="5 8" id="KW-0472">Membrane</keyword>
<feature type="transmembrane region" description="Helical" evidence="9">
    <location>
        <begin position="6"/>
        <end position="22"/>
    </location>
</feature>
<evidence type="ECO:0000256" key="1">
    <source>
        <dbReference type="ARBA" id="ARBA00022618"/>
    </source>
</evidence>
<name>A0ABT9WUF1_9BACI</name>
<accession>A0ABT9WUF1</accession>
<evidence type="ECO:0000313" key="11">
    <source>
        <dbReference type="Proteomes" id="UP001223586"/>
    </source>
</evidence>
<reference evidence="10 11" key="1">
    <citation type="submission" date="2023-07" db="EMBL/GenBank/DDBJ databases">
        <title>Genomic Encyclopedia of Type Strains, Phase IV (KMG-IV): sequencing the most valuable type-strain genomes for metagenomic binning, comparative biology and taxonomic classification.</title>
        <authorList>
            <person name="Goeker M."/>
        </authorList>
    </citation>
    <scope>NUCLEOTIDE SEQUENCE [LARGE SCALE GENOMIC DNA]</scope>
    <source>
        <strain evidence="10 11">DSM 23837</strain>
    </source>
</reference>
<dbReference type="EMBL" id="JAUSTT010000016">
    <property type="protein sequence ID" value="MDQ0176832.1"/>
    <property type="molecule type" value="Genomic_DNA"/>
</dbReference>
<keyword evidence="11" id="KW-1185">Reference proteome</keyword>
<dbReference type="NCBIfam" id="NF003413">
    <property type="entry name" value="PRK04778.1-7"/>
    <property type="match status" value="1"/>
</dbReference>
<gene>
    <name evidence="8" type="primary">ezrA</name>
    <name evidence="10" type="ORF">J2S08_002690</name>
</gene>
<evidence type="ECO:0000256" key="7">
    <source>
        <dbReference type="ARBA" id="ARBA00023306"/>
    </source>
</evidence>
<keyword evidence="6 8" id="KW-0717">Septation</keyword>
<evidence type="ECO:0000256" key="6">
    <source>
        <dbReference type="ARBA" id="ARBA00023210"/>
    </source>
</evidence>
<evidence type="ECO:0000256" key="3">
    <source>
        <dbReference type="ARBA" id="ARBA00022989"/>
    </source>
</evidence>
<comment type="function">
    <text evidence="8">Negative regulator of FtsZ ring formation; modulates the frequency and position of FtsZ ring formation. Inhibits FtsZ ring formation at polar sites. Interacts either with FtsZ or with one of its binding partners to promote depolymerization.</text>
</comment>
<keyword evidence="2 8" id="KW-0812">Transmembrane</keyword>
<keyword evidence="3 8" id="KW-1133">Transmembrane helix</keyword>
<dbReference type="Pfam" id="PF06160">
    <property type="entry name" value="EzrA"/>
    <property type="match status" value="1"/>
</dbReference>
<evidence type="ECO:0000256" key="5">
    <source>
        <dbReference type="ARBA" id="ARBA00023136"/>
    </source>
</evidence>
<protein>
    <recommendedName>
        <fullName evidence="8">Septation ring formation regulator EzrA</fullName>
    </recommendedName>
</protein>
<dbReference type="HAMAP" id="MF_00728">
    <property type="entry name" value="EzrA"/>
    <property type="match status" value="1"/>
</dbReference>
<sequence length="567" mass="65822">MEYVIAAIILIMILLVIGIFTRKKHYKEIDKLEAMKLELMNRPVLDELMKVKELNMTGETEVLFEGWRKAWDDIIVEKLPNVDELLFDAEEYTVKYRFNKAKATQLLIANVLEEISKQIDEIMEELHDLIGSEEKNRIEIDELKTTFQEIKKHLLSYRHQYGAAAEQFEKDLETVFALFDDFDELTSQGNYLKAREIVLSLHKSAQILQEKLDKIPELLTECEHILPHLCTEIEEGSKEMEQLGFQLDHLSLEKELAQVRNKIDAYMGILAKAEIGEVEEGIQEIKEEIDLLYDLLEQEVHSKHYITKNKEVIESRLAGLKLANAEIQTEAHFVQKSYHLSTKEMEIPPNIEKALSQLSKRFEVVAIKIKEDKSAYSYLGGELKEIEETLIKMQEEQVKFSEHLQNLRKDEILAREATASLNRQLIEISRLIEKSHVPGLPNEYESLFQLAEDHVEDLVKSLEEVPLNIKQVQTHLQQAQDSAEHLYVKTEELIENIMLVEKVIQYGNRYRRSHHSVAERLNAAEQSFRSYDYRLALEQAATAVEEVEPGALSRIEAIVNEEMEKIK</sequence>
<keyword evidence="7 8" id="KW-0131">Cell cycle</keyword>
<comment type="subcellular location">
    <subcellularLocation>
        <location evidence="8">Cell membrane</location>
        <topology evidence="8">Single-pass membrane protein</topology>
    </subcellularLocation>
    <text evidence="8">Colocalized with FtsZ to the nascent septal site.</text>
</comment>
<dbReference type="RefSeq" id="WP_307230298.1">
    <property type="nucleotide sequence ID" value="NZ_JAUSTT010000016.1"/>
</dbReference>
<evidence type="ECO:0000256" key="8">
    <source>
        <dbReference type="HAMAP-Rule" id="MF_00728"/>
    </source>
</evidence>
<dbReference type="InterPro" id="IPR010379">
    <property type="entry name" value="EzrA"/>
</dbReference>
<organism evidence="10 11">
    <name type="scientific">Bacillus chungangensis</name>
    <dbReference type="NCBI Taxonomy" id="587633"/>
    <lineage>
        <taxon>Bacteria</taxon>
        <taxon>Bacillati</taxon>
        <taxon>Bacillota</taxon>
        <taxon>Bacilli</taxon>
        <taxon>Bacillales</taxon>
        <taxon>Bacillaceae</taxon>
        <taxon>Bacillus</taxon>
    </lineage>
</organism>
<evidence type="ECO:0000256" key="2">
    <source>
        <dbReference type="ARBA" id="ARBA00022692"/>
    </source>
</evidence>
<feature type="topological domain" description="Cytoplasmic" evidence="8">
    <location>
        <begin position="22"/>
        <end position="567"/>
    </location>
</feature>
<evidence type="ECO:0000256" key="9">
    <source>
        <dbReference type="SAM" id="Phobius"/>
    </source>
</evidence>
<dbReference type="Proteomes" id="UP001223586">
    <property type="component" value="Unassembled WGS sequence"/>
</dbReference>